<keyword evidence="2" id="KW-1185">Reference proteome</keyword>
<dbReference type="Proteomes" id="UP001195965">
    <property type="component" value="Chromosome"/>
</dbReference>
<reference evidence="1 2" key="1">
    <citation type="journal article" date="2021" name="ISME J.">
        <title>Genomic evolution of the class Acidithiobacillia: deep-branching Proteobacteria living in extreme acidic conditions.</title>
        <authorList>
            <person name="Moya-Beltran A."/>
            <person name="Beard S."/>
            <person name="Rojas-Villalobos C."/>
            <person name="Issotta F."/>
            <person name="Gallardo Y."/>
            <person name="Ulloa R."/>
            <person name="Giaveno A."/>
            <person name="Degli Esposti M."/>
            <person name="Johnson D.B."/>
            <person name="Quatrini R."/>
        </authorList>
    </citation>
    <scope>NUCLEOTIDE SEQUENCE [LARGE SCALE GENOMIC DNA]</scope>
    <source>
        <strain evidence="1 2">GG1-14</strain>
    </source>
</reference>
<organism evidence="1 2">
    <name type="scientific">Acidithiobacillus montserratensis</name>
    <dbReference type="NCBI Taxonomy" id="2729135"/>
    <lineage>
        <taxon>Bacteria</taxon>
        <taxon>Pseudomonadati</taxon>
        <taxon>Pseudomonadota</taxon>
        <taxon>Acidithiobacillia</taxon>
        <taxon>Acidithiobacillales</taxon>
        <taxon>Acidithiobacillaceae</taxon>
        <taxon>Acidithiobacillus</taxon>
    </lineage>
</organism>
<proteinExistence type="predicted"/>
<sequence>MRSIFFLQPVGKIPQGSVEYFANSFTIIMAIISTVILYKSKQYLLSMYSFLVISAYMWFIGSVQGPSSTVRLLYIDIPIFIAAGLYYQNNEHKITSFTLLSLSAIALIIQVAFFVSGYWVI</sequence>
<protein>
    <submittedName>
        <fullName evidence="1">Uncharacterized protein</fullName>
    </submittedName>
</protein>
<name>A0ACD5HI95_9PROT</name>
<gene>
    <name evidence="1" type="ORF">HHS34_005860</name>
</gene>
<evidence type="ECO:0000313" key="1">
    <source>
        <dbReference type="EMBL" id="XRI74720.1"/>
    </source>
</evidence>
<dbReference type="EMBL" id="CP127526">
    <property type="protein sequence ID" value="XRI74720.1"/>
    <property type="molecule type" value="Genomic_DNA"/>
</dbReference>
<evidence type="ECO:0000313" key="2">
    <source>
        <dbReference type="Proteomes" id="UP001195965"/>
    </source>
</evidence>
<accession>A0ACD5HI95</accession>